<name>A0A934N8Y2_9BACT</name>
<reference evidence="1 2" key="1">
    <citation type="submission" date="2020-10" db="EMBL/GenBank/DDBJ databases">
        <title>Ca. Dormibacterota MAGs.</title>
        <authorList>
            <person name="Montgomery K."/>
        </authorList>
    </citation>
    <scope>NUCLEOTIDE SEQUENCE [LARGE SCALE GENOMIC DNA]</scope>
    <source>
        <strain evidence="1">Mitchell_Peninsula_5</strain>
    </source>
</reference>
<sequence length="125" mass="12885">MSPSLSVADLQFINRVASRRFTGGEPAAMADPSALEAALAASAQPSGLQRPATLVAKLLRDDAFATAPMQTALLALHCWLASDGLSLLAPQGVLVGMVRSLAAGGDVTAFQHWLEDRTVPSASGD</sequence>
<gene>
    <name evidence="1" type="ORF">JF887_03185</name>
</gene>
<organism evidence="1 2">
    <name type="scientific">Candidatus Amunia macphersoniae</name>
    <dbReference type="NCBI Taxonomy" id="3127014"/>
    <lineage>
        <taxon>Bacteria</taxon>
        <taxon>Bacillati</taxon>
        <taxon>Candidatus Dormiibacterota</taxon>
        <taxon>Candidatus Dormibacteria</taxon>
        <taxon>Candidatus Aeolococcales</taxon>
        <taxon>Candidatus Aeolococcaceae</taxon>
        <taxon>Candidatus Amunia</taxon>
    </lineage>
</organism>
<dbReference type="Proteomes" id="UP000614410">
    <property type="component" value="Unassembled WGS sequence"/>
</dbReference>
<dbReference type="EMBL" id="JAEKNN010000012">
    <property type="protein sequence ID" value="MBJ7608422.1"/>
    <property type="molecule type" value="Genomic_DNA"/>
</dbReference>
<protein>
    <submittedName>
        <fullName evidence="1">Uncharacterized protein</fullName>
    </submittedName>
</protein>
<evidence type="ECO:0000313" key="2">
    <source>
        <dbReference type="Proteomes" id="UP000614410"/>
    </source>
</evidence>
<comment type="caution">
    <text evidence="1">The sequence shown here is derived from an EMBL/GenBank/DDBJ whole genome shotgun (WGS) entry which is preliminary data.</text>
</comment>
<accession>A0A934N8Y2</accession>
<dbReference type="AlphaFoldDB" id="A0A934N8Y2"/>
<proteinExistence type="predicted"/>
<evidence type="ECO:0000313" key="1">
    <source>
        <dbReference type="EMBL" id="MBJ7608422.1"/>
    </source>
</evidence>